<dbReference type="GO" id="GO:0008017">
    <property type="term" value="F:microtubule binding"/>
    <property type="evidence" value="ECO:0007669"/>
    <property type="project" value="TreeGrafter"/>
</dbReference>
<sequence>MSVTPSSLNLEEETAPPKQSCWRRRGFDVTILKVANLSKLRQERMRDINLRNKERERMREREKEAREREARYSNGHLFTSLTVSATTLCSACNKSITAKEALSCPTCNVTIHNRCRDTLPNCTKMKQRQQKMALVRNSSAVQNVTLRTKRMRERPSSATYPSDSFRQTLLGSRRGRSNLSLSKSVSTNNIAGPILNMAGSNVTLPMEDLERAQRLQEIQSKLDPRAEAKVRYGGLFKPGELYRRRLVHDGTLFWKTPGSRLKGINT</sequence>
<keyword evidence="6" id="KW-1185">Reference proteome</keyword>
<dbReference type="GO" id="GO:0035023">
    <property type="term" value="P:regulation of Rho protein signal transduction"/>
    <property type="evidence" value="ECO:0007669"/>
    <property type="project" value="TreeGrafter"/>
</dbReference>
<dbReference type="SUPFAM" id="SSF57889">
    <property type="entry name" value="Cysteine-rich domain"/>
    <property type="match status" value="1"/>
</dbReference>
<dbReference type="PANTHER" id="PTHR13944">
    <property type="entry name" value="AGAP007712-PA"/>
    <property type="match status" value="1"/>
</dbReference>
<dbReference type="EMBL" id="SRLO01000484">
    <property type="protein sequence ID" value="TNN54457.1"/>
    <property type="molecule type" value="Genomic_DNA"/>
</dbReference>
<feature type="domain" description="Phorbol-ester/DAG-type" evidence="4">
    <location>
        <begin position="75"/>
        <end position="122"/>
    </location>
</feature>
<evidence type="ECO:0000256" key="3">
    <source>
        <dbReference type="ARBA" id="ARBA00022833"/>
    </source>
</evidence>
<dbReference type="GO" id="GO:0005856">
    <property type="term" value="C:cytoskeleton"/>
    <property type="evidence" value="ECO:0007669"/>
    <property type="project" value="TreeGrafter"/>
</dbReference>
<protein>
    <submittedName>
        <fullName evidence="5">Rho guanine nucleotide exchange factor 2</fullName>
    </submittedName>
</protein>
<gene>
    <name evidence="5" type="primary">ARHGEF2_3</name>
    <name evidence="5" type="ORF">EYF80_035366</name>
</gene>
<keyword evidence="1" id="KW-0597">Phosphoprotein</keyword>
<dbReference type="InterPro" id="IPR002219">
    <property type="entry name" value="PKC_DAG/PE"/>
</dbReference>
<dbReference type="SMART" id="SM00109">
    <property type="entry name" value="C1"/>
    <property type="match status" value="1"/>
</dbReference>
<dbReference type="GO" id="GO:0000902">
    <property type="term" value="P:cell morphogenesis"/>
    <property type="evidence" value="ECO:0007669"/>
    <property type="project" value="TreeGrafter"/>
</dbReference>
<keyword evidence="3" id="KW-0862">Zinc</keyword>
<dbReference type="Proteomes" id="UP000314294">
    <property type="component" value="Unassembled WGS sequence"/>
</dbReference>
<dbReference type="OrthoDB" id="28045at2759"/>
<dbReference type="InterPro" id="IPR046349">
    <property type="entry name" value="C1-like_sf"/>
</dbReference>
<proteinExistence type="predicted"/>
<evidence type="ECO:0000259" key="4">
    <source>
        <dbReference type="PROSITE" id="PS50081"/>
    </source>
</evidence>
<evidence type="ECO:0000256" key="2">
    <source>
        <dbReference type="ARBA" id="ARBA00022723"/>
    </source>
</evidence>
<dbReference type="GO" id="GO:0007015">
    <property type="term" value="P:actin filament organization"/>
    <property type="evidence" value="ECO:0007669"/>
    <property type="project" value="TreeGrafter"/>
</dbReference>
<dbReference type="PROSITE" id="PS50081">
    <property type="entry name" value="ZF_DAG_PE_2"/>
    <property type="match status" value="1"/>
</dbReference>
<dbReference type="GO" id="GO:0046872">
    <property type="term" value="F:metal ion binding"/>
    <property type="evidence" value="ECO:0007669"/>
    <property type="project" value="UniProtKB-KW"/>
</dbReference>
<dbReference type="PROSITE" id="PS00479">
    <property type="entry name" value="ZF_DAG_PE_1"/>
    <property type="match status" value="1"/>
</dbReference>
<dbReference type="GO" id="GO:0045666">
    <property type="term" value="P:positive regulation of neuron differentiation"/>
    <property type="evidence" value="ECO:0007669"/>
    <property type="project" value="TreeGrafter"/>
</dbReference>
<keyword evidence="2" id="KW-0479">Metal-binding</keyword>
<reference evidence="5 6" key="1">
    <citation type="submission" date="2019-03" db="EMBL/GenBank/DDBJ databases">
        <title>First draft genome of Liparis tanakae, snailfish: a comprehensive survey of snailfish specific genes.</title>
        <authorList>
            <person name="Kim W."/>
            <person name="Song I."/>
            <person name="Jeong J.-H."/>
            <person name="Kim D."/>
            <person name="Kim S."/>
            <person name="Ryu S."/>
            <person name="Song J.Y."/>
            <person name="Lee S.K."/>
        </authorList>
    </citation>
    <scope>NUCLEOTIDE SEQUENCE [LARGE SCALE GENOMIC DNA]</scope>
    <source>
        <tissue evidence="5">Muscle</tissue>
    </source>
</reference>
<dbReference type="Gene3D" id="3.30.60.20">
    <property type="match status" value="1"/>
</dbReference>
<dbReference type="PANTHER" id="PTHR13944:SF20">
    <property type="entry name" value="RHO GUANINE NUCLEOTIDE EXCHANGE FACTOR 2"/>
    <property type="match status" value="1"/>
</dbReference>
<evidence type="ECO:0000313" key="6">
    <source>
        <dbReference type="Proteomes" id="UP000314294"/>
    </source>
</evidence>
<comment type="caution">
    <text evidence="5">The sequence shown here is derived from an EMBL/GenBank/DDBJ whole genome shotgun (WGS) entry which is preliminary data.</text>
</comment>
<dbReference type="GO" id="GO:0032587">
    <property type="term" value="C:ruffle membrane"/>
    <property type="evidence" value="ECO:0007669"/>
    <property type="project" value="TreeGrafter"/>
</dbReference>
<name>A0A4Z2GLN3_9TELE</name>
<dbReference type="AlphaFoldDB" id="A0A4Z2GLN3"/>
<evidence type="ECO:0000313" key="5">
    <source>
        <dbReference type="EMBL" id="TNN54457.1"/>
    </source>
</evidence>
<evidence type="ECO:0000256" key="1">
    <source>
        <dbReference type="ARBA" id="ARBA00022553"/>
    </source>
</evidence>
<dbReference type="Pfam" id="PF00130">
    <property type="entry name" value="C1_1"/>
    <property type="match status" value="1"/>
</dbReference>
<accession>A0A4Z2GLN3</accession>
<dbReference type="Gene3D" id="2.30.29.30">
    <property type="entry name" value="Pleckstrin-homology domain (PH domain)/Phosphotyrosine-binding domain (PTB)"/>
    <property type="match status" value="1"/>
</dbReference>
<organism evidence="5 6">
    <name type="scientific">Liparis tanakae</name>
    <name type="common">Tanaka's snailfish</name>
    <dbReference type="NCBI Taxonomy" id="230148"/>
    <lineage>
        <taxon>Eukaryota</taxon>
        <taxon>Metazoa</taxon>
        <taxon>Chordata</taxon>
        <taxon>Craniata</taxon>
        <taxon>Vertebrata</taxon>
        <taxon>Euteleostomi</taxon>
        <taxon>Actinopterygii</taxon>
        <taxon>Neopterygii</taxon>
        <taxon>Teleostei</taxon>
        <taxon>Neoteleostei</taxon>
        <taxon>Acanthomorphata</taxon>
        <taxon>Eupercaria</taxon>
        <taxon>Perciformes</taxon>
        <taxon>Cottioidei</taxon>
        <taxon>Cottales</taxon>
        <taxon>Liparidae</taxon>
        <taxon>Liparis</taxon>
    </lineage>
</organism>
<dbReference type="InterPro" id="IPR011993">
    <property type="entry name" value="PH-like_dom_sf"/>
</dbReference>
<dbReference type="InterPro" id="IPR051632">
    <property type="entry name" value="Rho_GEF"/>
</dbReference>